<reference evidence="1" key="1">
    <citation type="journal article" date="2015" name="Nature">
        <title>Complex archaea that bridge the gap between prokaryotes and eukaryotes.</title>
        <authorList>
            <person name="Spang A."/>
            <person name="Saw J.H."/>
            <person name="Jorgensen S.L."/>
            <person name="Zaremba-Niedzwiedzka K."/>
            <person name="Martijn J."/>
            <person name="Lind A.E."/>
            <person name="van Eijk R."/>
            <person name="Schleper C."/>
            <person name="Guy L."/>
            <person name="Ettema T.J."/>
        </authorList>
    </citation>
    <scope>NUCLEOTIDE SEQUENCE</scope>
</reference>
<dbReference type="AlphaFoldDB" id="A0A0F9KTQ0"/>
<accession>A0A0F9KTQ0</accession>
<name>A0A0F9KTQ0_9ZZZZ</name>
<dbReference type="EMBL" id="LAZR01014155">
    <property type="protein sequence ID" value="KKM18745.1"/>
    <property type="molecule type" value="Genomic_DNA"/>
</dbReference>
<organism evidence="1">
    <name type="scientific">marine sediment metagenome</name>
    <dbReference type="NCBI Taxonomy" id="412755"/>
    <lineage>
        <taxon>unclassified sequences</taxon>
        <taxon>metagenomes</taxon>
        <taxon>ecological metagenomes</taxon>
    </lineage>
</organism>
<sequence length="162" mass="18694">MAQPPQQQCSGCRLFLRPDGSLCRDTKGLNHRACTEFKAGRPFAPRFHGHQAKEIKFDPEQPQAWSFWVSDQQVLLMAWELDHNQYGHFRCFIMTLTDDGVETKPFAPGSIGPAFTGEVVVKGSRENDLWRSFGHEDEDQFDLERNLINKPREVKIYPSRKD</sequence>
<comment type="caution">
    <text evidence="1">The sequence shown here is derived from an EMBL/GenBank/DDBJ whole genome shotgun (WGS) entry which is preliminary data.</text>
</comment>
<proteinExistence type="predicted"/>
<protein>
    <submittedName>
        <fullName evidence="1">Uncharacterized protein</fullName>
    </submittedName>
</protein>
<evidence type="ECO:0000313" key="1">
    <source>
        <dbReference type="EMBL" id="KKM18745.1"/>
    </source>
</evidence>
<gene>
    <name evidence="1" type="ORF">LCGC14_1662600</name>
</gene>